<name>A0A117NHP4_PICGL</name>
<dbReference type="AlphaFoldDB" id="A0A117NHP4"/>
<evidence type="ECO:0000313" key="1">
    <source>
        <dbReference type="EMBL" id="KUM48620.1"/>
    </source>
</evidence>
<organism evidence="1">
    <name type="scientific">Picea glauca</name>
    <name type="common">White spruce</name>
    <name type="synonym">Pinus glauca</name>
    <dbReference type="NCBI Taxonomy" id="3330"/>
    <lineage>
        <taxon>Eukaryota</taxon>
        <taxon>Viridiplantae</taxon>
        <taxon>Streptophyta</taxon>
        <taxon>Embryophyta</taxon>
        <taxon>Tracheophyta</taxon>
        <taxon>Spermatophyta</taxon>
        <taxon>Pinopsida</taxon>
        <taxon>Pinidae</taxon>
        <taxon>Conifers I</taxon>
        <taxon>Pinales</taxon>
        <taxon>Pinaceae</taxon>
        <taxon>Picea</taxon>
    </lineage>
</organism>
<proteinExistence type="predicted"/>
<dbReference type="EMBL" id="LKAM01000005">
    <property type="protein sequence ID" value="KUM48620.1"/>
    <property type="molecule type" value="Genomic_DNA"/>
</dbReference>
<protein>
    <submittedName>
        <fullName evidence="1">Uncharacterized protein</fullName>
    </submittedName>
</protein>
<gene>
    <name evidence="1" type="ORF">ABT39_MTgene4635</name>
</gene>
<keyword evidence="1" id="KW-0496">Mitochondrion</keyword>
<sequence length="75" mass="8791">MLLLNACYSIQVFLHRSQEEIQEEIQYSMLSILEFMHFMLLLICYSTAGPQCQYLIMLVLHGLYSIQVEITEMNA</sequence>
<reference evidence="1" key="1">
    <citation type="journal article" date="2015" name="Genome Biol. Evol.">
        <title>Organellar Genomes of White Spruce (Picea glauca): Assembly and Annotation.</title>
        <authorList>
            <person name="Jackman S.D."/>
            <person name="Warren R.L."/>
            <person name="Gibb E.A."/>
            <person name="Vandervalk B.P."/>
            <person name="Mohamadi H."/>
            <person name="Chu J."/>
            <person name="Raymond A."/>
            <person name="Pleasance S."/>
            <person name="Coope R."/>
            <person name="Wildung M.R."/>
            <person name="Ritland C.E."/>
            <person name="Bousquet J."/>
            <person name="Jones S.J."/>
            <person name="Bohlmann J."/>
            <person name="Birol I."/>
        </authorList>
    </citation>
    <scope>NUCLEOTIDE SEQUENCE [LARGE SCALE GENOMIC DNA]</scope>
    <source>
        <tissue evidence="1">Flushing bud</tissue>
    </source>
</reference>
<accession>A0A117NHP4</accession>
<geneLocation type="mitochondrion" evidence="1"/>
<comment type="caution">
    <text evidence="1">The sequence shown here is derived from an EMBL/GenBank/DDBJ whole genome shotgun (WGS) entry which is preliminary data.</text>
</comment>